<protein>
    <submittedName>
        <fullName evidence="1">Uncharacterized protein</fullName>
    </submittedName>
</protein>
<sequence>MKPTVNDCPVPDAEDNAAAWLGQAGLYRTRLEAVQNGEQHVEPVSDDELIELARGHVREGLSHTQPQKEKHS</sequence>
<dbReference type="EMBL" id="CP034338">
    <property type="protein sequence ID" value="AZL67922.1"/>
    <property type="molecule type" value="Genomic_DNA"/>
</dbReference>
<dbReference type="Proteomes" id="UP000268230">
    <property type="component" value="Chromosome"/>
</dbReference>
<evidence type="ECO:0000313" key="1">
    <source>
        <dbReference type="EMBL" id="AZL67922.1"/>
    </source>
</evidence>
<name>A0A3Q8U0M5_9PSED</name>
<organism evidence="1 2">
    <name type="scientific">Pseudomonas entomophila</name>
    <dbReference type="NCBI Taxonomy" id="312306"/>
    <lineage>
        <taxon>Bacteria</taxon>
        <taxon>Pseudomonadati</taxon>
        <taxon>Pseudomonadota</taxon>
        <taxon>Gammaproteobacteria</taxon>
        <taxon>Pseudomonadales</taxon>
        <taxon>Pseudomonadaceae</taxon>
        <taxon>Pseudomonas</taxon>
    </lineage>
</organism>
<evidence type="ECO:0000313" key="2">
    <source>
        <dbReference type="Proteomes" id="UP000268230"/>
    </source>
</evidence>
<reference evidence="1 2" key="1">
    <citation type="submission" date="2018-12" db="EMBL/GenBank/DDBJ databases">
        <authorList>
            <person name="Li S."/>
            <person name="Yang R."/>
            <person name="Chen G."/>
            <person name="Zou L."/>
            <person name="Zhang C."/>
            <person name="Chen Y."/>
            <person name="Liu Z."/>
            <person name="Li Y."/>
            <person name="Yan Y."/>
            <person name="Huang M."/>
            <person name="Chen T."/>
        </authorList>
    </citation>
    <scope>NUCLEOTIDE SEQUENCE [LARGE SCALE GENOMIC DNA]</scope>
    <source>
        <strain evidence="1 2">1257</strain>
    </source>
</reference>
<proteinExistence type="predicted"/>
<dbReference type="KEGG" id="pory:EJA05_09275"/>
<dbReference type="AlphaFoldDB" id="A0A3Q8U0M5"/>
<dbReference type="OrthoDB" id="6903636at2"/>
<accession>A0A3Q8U0M5</accession>
<gene>
    <name evidence="1" type="ORF">EJA05_09275</name>
</gene>